<reference evidence="1" key="1">
    <citation type="submission" date="2018-06" db="EMBL/GenBank/DDBJ databases">
        <authorList>
            <person name="Zhirakovskaya E."/>
        </authorList>
    </citation>
    <scope>NUCLEOTIDE SEQUENCE</scope>
</reference>
<name>A0A3B0U9W1_9ZZZZ</name>
<organism evidence="1">
    <name type="scientific">hydrothermal vent metagenome</name>
    <dbReference type="NCBI Taxonomy" id="652676"/>
    <lineage>
        <taxon>unclassified sequences</taxon>
        <taxon>metagenomes</taxon>
        <taxon>ecological metagenomes</taxon>
    </lineage>
</organism>
<proteinExistence type="predicted"/>
<dbReference type="EMBL" id="UOEN01000312">
    <property type="protein sequence ID" value="VAW16236.1"/>
    <property type="molecule type" value="Genomic_DNA"/>
</dbReference>
<sequence length="182" mass="20117">MKILVIDDSPWNIASVVETLAGHNVVTVDNIKEAYQVLKDNSEFDAVLTDLWLPRGKFCGEIATSYAPRLTADEQIPAGLVFAIKASNLGIRTVICTDSDHHRDWICSLLDLVGHVPPSEGAKGDSHQRIAYVEARCASMKARWEDGNIIPCEYGDMGESPTIKDWGRAMRFSGLFPEIVQD</sequence>
<gene>
    <name evidence="1" type="ORF">MNBD_BACTEROID05-50</name>
</gene>
<dbReference type="InterPro" id="IPR011006">
    <property type="entry name" value="CheY-like_superfamily"/>
</dbReference>
<accession>A0A3B0U9W1</accession>
<dbReference type="Gene3D" id="3.40.50.2300">
    <property type="match status" value="1"/>
</dbReference>
<evidence type="ECO:0008006" key="2">
    <source>
        <dbReference type="Google" id="ProtNLM"/>
    </source>
</evidence>
<dbReference type="AlphaFoldDB" id="A0A3B0U9W1"/>
<evidence type="ECO:0000313" key="1">
    <source>
        <dbReference type="EMBL" id="VAW16236.1"/>
    </source>
</evidence>
<dbReference type="CDD" id="cd00156">
    <property type="entry name" value="REC"/>
    <property type="match status" value="1"/>
</dbReference>
<protein>
    <recommendedName>
        <fullName evidence="2">Response regulatory domain-containing protein</fullName>
    </recommendedName>
</protein>
<dbReference type="SUPFAM" id="SSF52172">
    <property type="entry name" value="CheY-like"/>
    <property type="match status" value="1"/>
</dbReference>